<proteinExistence type="predicted"/>
<evidence type="ECO:0000256" key="2">
    <source>
        <dbReference type="ARBA" id="ARBA00022490"/>
    </source>
</evidence>
<protein>
    <recommendedName>
        <fullName evidence="4">Glutamate--ammonia ligase</fullName>
    </recommendedName>
</protein>
<dbReference type="EMBL" id="QZWG01000015">
    <property type="protein sequence ID" value="RZB65237.1"/>
    <property type="molecule type" value="Genomic_DNA"/>
</dbReference>
<dbReference type="Gene3D" id="3.30.590.10">
    <property type="entry name" value="Glutamine synthetase/guanido kinase, catalytic domain"/>
    <property type="match status" value="2"/>
</dbReference>
<dbReference type="PANTHER" id="PTHR20852:SF93">
    <property type="entry name" value="GLUTAMINE SYNTHETASE CYTOSOLIC ISOZYME 1-1"/>
    <property type="match status" value="1"/>
</dbReference>
<comment type="catalytic activity">
    <reaction evidence="5">
        <text>L-glutamate + NH4(+) + ATP = L-glutamine + ADP + phosphate + H(+)</text>
        <dbReference type="Rhea" id="RHEA:16169"/>
        <dbReference type="ChEBI" id="CHEBI:15378"/>
        <dbReference type="ChEBI" id="CHEBI:28938"/>
        <dbReference type="ChEBI" id="CHEBI:29985"/>
        <dbReference type="ChEBI" id="CHEBI:30616"/>
        <dbReference type="ChEBI" id="CHEBI:43474"/>
        <dbReference type="ChEBI" id="CHEBI:58359"/>
        <dbReference type="ChEBI" id="CHEBI:456216"/>
        <dbReference type="EC" id="6.3.1.2"/>
    </reaction>
</comment>
<dbReference type="GO" id="GO:0006542">
    <property type="term" value="P:glutamine biosynthetic process"/>
    <property type="evidence" value="ECO:0007669"/>
    <property type="project" value="TreeGrafter"/>
</dbReference>
<dbReference type="InterPro" id="IPR014746">
    <property type="entry name" value="Gln_synth/guanido_kin_cat_dom"/>
</dbReference>
<keyword evidence="2" id="KW-0963">Cytoplasm</keyword>
<gene>
    <name evidence="6" type="ORF">D0Y65_041329</name>
</gene>
<dbReference type="AlphaFoldDB" id="A0A445GV97"/>
<dbReference type="SUPFAM" id="SSF55931">
    <property type="entry name" value="Glutamine synthetase/guanido kinase"/>
    <property type="match status" value="1"/>
</dbReference>
<evidence type="ECO:0000313" key="7">
    <source>
        <dbReference type="Proteomes" id="UP000289340"/>
    </source>
</evidence>
<dbReference type="GO" id="GO:0005737">
    <property type="term" value="C:cytoplasm"/>
    <property type="evidence" value="ECO:0007669"/>
    <property type="project" value="UniProtKB-SubCell"/>
</dbReference>
<keyword evidence="3" id="KW-0535">Nitrogen fixation</keyword>
<organism evidence="6 7">
    <name type="scientific">Glycine soja</name>
    <name type="common">Wild soybean</name>
    <dbReference type="NCBI Taxonomy" id="3848"/>
    <lineage>
        <taxon>Eukaryota</taxon>
        <taxon>Viridiplantae</taxon>
        <taxon>Streptophyta</taxon>
        <taxon>Embryophyta</taxon>
        <taxon>Tracheophyta</taxon>
        <taxon>Spermatophyta</taxon>
        <taxon>Magnoliopsida</taxon>
        <taxon>eudicotyledons</taxon>
        <taxon>Gunneridae</taxon>
        <taxon>Pentapetalae</taxon>
        <taxon>rosids</taxon>
        <taxon>fabids</taxon>
        <taxon>Fabales</taxon>
        <taxon>Fabaceae</taxon>
        <taxon>Papilionoideae</taxon>
        <taxon>50 kb inversion clade</taxon>
        <taxon>NPAAA clade</taxon>
        <taxon>indigoferoid/millettioid clade</taxon>
        <taxon>Phaseoleae</taxon>
        <taxon>Glycine</taxon>
        <taxon>Glycine subgen. Soja</taxon>
    </lineage>
</organism>
<evidence type="ECO:0000256" key="3">
    <source>
        <dbReference type="ARBA" id="ARBA00023231"/>
    </source>
</evidence>
<evidence type="ECO:0000256" key="1">
    <source>
        <dbReference type="ARBA" id="ARBA00004496"/>
    </source>
</evidence>
<keyword evidence="7" id="KW-1185">Reference proteome</keyword>
<dbReference type="GO" id="GO:0004356">
    <property type="term" value="F:glutamine synthetase activity"/>
    <property type="evidence" value="ECO:0007669"/>
    <property type="project" value="UniProtKB-EC"/>
</dbReference>
<sequence length="129" mass="14282">VGGSGMDMRSKGRVVYFTFLYGLEQEYTLLQKDVQWLLGWPLGGFPGLQAFGRDIVDSHYKACIYAGINISGINGEMMGGQRITKIARVVLSFDPKPIQGDWNDAGAHTNYYSTKSMRNDGGYEVISNC</sequence>
<comment type="caution">
    <text evidence="6">The sequence shown here is derived from an EMBL/GenBank/DDBJ whole genome shotgun (WGS) entry which is preliminary data.</text>
</comment>
<reference evidence="6 7" key="1">
    <citation type="submission" date="2018-09" db="EMBL/GenBank/DDBJ databases">
        <title>A high-quality reference genome of wild soybean provides a powerful tool to mine soybean genomes.</title>
        <authorList>
            <person name="Xie M."/>
            <person name="Chung C.Y.L."/>
            <person name="Li M.-W."/>
            <person name="Wong F.-L."/>
            <person name="Chan T.-F."/>
            <person name="Lam H.-M."/>
        </authorList>
    </citation>
    <scope>NUCLEOTIDE SEQUENCE [LARGE SCALE GENOMIC DNA]</scope>
    <source>
        <strain evidence="7">cv. W05</strain>
        <tissue evidence="6">Hypocotyl of etiolated seedlings</tissue>
    </source>
</reference>
<accession>A0A445GV97</accession>
<evidence type="ECO:0000256" key="5">
    <source>
        <dbReference type="ARBA" id="ARBA00049436"/>
    </source>
</evidence>
<dbReference type="InterPro" id="IPR050292">
    <property type="entry name" value="Glutamine_Synthetase"/>
</dbReference>
<comment type="subcellular location">
    <subcellularLocation>
        <location evidence="1">Cytoplasm</location>
    </subcellularLocation>
</comment>
<dbReference type="Proteomes" id="UP000289340">
    <property type="component" value="Chromosome 15"/>
</dbReference>
<evidence type="ECO:0000256" key="4">
    <source>
        <dbReference type="ARBA" id="ARBA00030668"/>
    </source>
</evidence>
<evidence type="ECO:0000313" key="6">
    <source>
        <dbReference type="EMBL" id="RZB65237.1"/>
    </source>
</evidence>
<feature type="non-terminal residue" evidence="6">
    <location>
        <position position="1"/>
    </location>
</feature>
<name>A0A445GV97_GLYSO</name>
<dbReference type="PANTHER" id="PTHR20852">
    <property type="entry name" value="GLUTAMINE SYNTHETASE"/>
    <property type="match status" value="1"/>
</dbReference>